<evidence type="ECO:0000313" key="6">
    <source>
        <dbReference type="EMBL" id="SDF39192.1"/>
    </source>
</evidence>
<accession>A0A1G7KPP1</accession>
<dbReference type="Gene3D" id="2.30.42.10">
    <property type="match status" value="1"/>
</dbReference>
<dbReference type="OrthoDB" id="7547925at2"/>
<dbReference type="InterPro" id="IPR036034">
    <property type="entry name" value="PDZ_sf"/>
</dbReference>
<evidence type="ECO:0000313" key="5">
    <source>
        <dbReference type="EMBL" id="MWC43618.1"/>
    </source>
</evidence>
<dbReference type="InterPro" id="IPR021109">
    <property type="entry name" value="Peptidase_aspartic_dom_sf"/>
</dbReference>
<sequence>MRRLLVLAPLLIAPLVVATTHAGQQASPPSVVAEATRDPGTGRLADDTENRWVPFTLTPGNQIHFTMTLDGRPVSAILDTGVSFTVLARTSKAVVQKRLRSGGSATAIGGAVAVGWMPTRRVELGGLTRTGGGVTVADLPAIATGDAEPVDLLVGRDLTALYALDIDYAGKRFRLLPSGRMPFAGAVAPLTISAQRRVYESAIRLGAGRLAPVIVDTGDGSSVTVTRAGWTAARLDRLPATSTIGFGLGGASVNDLAIVPHLTLGTLDAQNVEVRIEPPGGFSQSIGVAGRIGSGFLGRYRVLLDPYAGRMVLKGDGTQTTPLRSTSGLLVGVAPDRLRVLHVMRGSPAEAAGWRTDDLICAIDGQPVTRDYATSPLARWSVAAPGTVVRLSDCEGRTRALTLRRFY</sequence>
<dbReference type="Gene3D" id="2.40.70.10">
    <property type="entry name" value="Acid Proteases"/>
    <property type="match status" value="1"/>
</dbReference>
<evidence type="ECO:0000313" key="7">
    <source>
        <dbReference type="Proteomes" id="UP000323502"/>
    </source>
</evidence>
<dbReference type="EMBL" id="FNBI01000003">
    <property type="protein sequence ID" value="SDF39192.1"/>
    <property type="molecule type" value="Genomic_DNA"/>
</dbReference>
<proteinExistence type="predicted"/>
<feature type="region of interest" description="Disordered" evidence="2">
    <location>
        <begin position="26"/>
        <end position="47"/>
    </location>
</feature>
<dbReference type="AlphaFoldDB" id="A0A1G7KPP1"/>
<feature type="domain" description="Peptidase A2" evidence="4">
    <location>
        <begin position="74"/>
        <end position="158"/>
    </location>
</feature>
<dbReference type="RefSeq" id="WP_149682156.1">
    <property type="nucleotide sequence ID" value="NZ_FNBI01000003.1"/>
</dbReference>
<dbReference type="SUPFAM" id="SSF50630">
    <property type="entry name" value="Acid proteases"/>
    <property type="match status" value="1"/>
</dbReference>
<dbReference type="Proteomes" id="UP000323502">
    <property type="component" value="Unassembled WGS sequence"/>
</dbReference>
<dbReference type="PROSITE" id="PS00141">
    <property type="entry name" value="ASP_PROTEASE"/>
    <property type="match status" value="1"/>
</dbReference>
<organism evidence="6 7">
    <name type="scientific">Sphingomonas carotinifaciens</name>
    <dbReference type="NCBI Taxonomy" id="1166323"/>
    <lineage>
        <taxon>Bacteria</taxon>
        <taxon>Pseudomonadati</taxon>
        <taxon>Pseudomonadota</taxon>
        <taxon>Alphaproteobacteria</taxon>
        <taxon>Sphingomonadales</taxon>
        <taxon>Sphingomonadaceae</taxon>
        <taxon>Sphingomonas</taxon>
    </lineage>
</organism>
<dbReference type="InterPro" id="IPR001969">
    <property type="entry name" value="Aspartic_peptidase_AS"/>
</dbReference>
<feature type="signal peptide" evidence="3">
    <location>
        <begin position="1"/>
        <end position="18"/>
    </location>
</feature>
<dbReference type="EMBL" id="WSUT01000005">
    <property type="protein sequence ID" value="MWC43618.1"/>
    <property type="molecule type" value="Genomic_DNA"/>
</dbReference>
<dbReference type="SUPFAM" id="SSF50156">
    <property type="entry name" value="PDZ domain-like"/>
    <property type="match status" value="1"/>
</dbReference>
<feature type="chain" id="PRO_5033740267" evidence="3">
    <location>
        <begin position="19"/>
        <end position="407"/>
    </location>
</feature>
<dbReference type="GO" id="GO:0006508">
    <property type="term" value="P:proteolysis"/>
    <property type="evidence" value="ECO:0007669"/>
    <property type="project" value="UniProtKB-KW"/>
</dbReference>
<name>A0A1G7KPP1_9SPHN</name>
<reference evidence="5 8" key="2">
    <citation type="submission" date="2019-12" db="EMBL/GenBank/DDBJ databases">
        <authorList>
            <person name="Zheng J."/>
        </authorList>
    </citation>
    <scope>NUCLEOTIDE SEQUENCE [LARGE SCALE GENOMIC DNA]</scope>
    <source>
        <strain evidence="5 8">DSM 27347</strain>
    </source>
</reference>
<keyword evidence="6" id="KW-0645">Protease</keyword>
<dbReference type="InterPro" id="IPR001995">
    <property type="entry name" value="Peptidase_A2_cat"/>
</dbReference>
<evidence type="ECO:0000256" key="2">
    <source>
        <dbReference type="SAM" id="MobiDB-lite"/>
    </source>
</evidence>
<reference evidence="6 7" key="1">
    <citation type="submission" date="2016-10" db="EMBL/GenBank/DDBJ databases">
        <authorList>
            <person name="Varghese N."/>
            <person name="Submissions S."/>
        </authorList>
    </citation>
    <scope>NUCLEOTIDE SEQUENCE [LARGE SCALE GENOMIC DNA]</scope>
    <source>
        <strain evidence="6 7">S7-754</strain>
    </source>
</reference>
<evidence type="ECO:0000256" key="3">
    <source>
        <dbReference type="SAM" id="SignalP"/>
    </source>
</evidence>
<keyword evidence="1" id="KW-0378">Hydrolase</keyword>
<evidence type="ECO:0000313" key="8">
    <source>
        <dbReference type="Proteomes" id="UP000436801"/>
    </source>
</evidence>
<keyword evidence="3" id="KW-0732">Signal</keyword>
<gene>
    <name evidence="5" type="ORF">GQR91_08095</name>
    <name evidence="6" type="ORF">SAMN05216557_103203</name>
</gene>
<dbReference type="Pfam" id="PF13650">
    <property type="entry name" value="Asp_protease_2"/>
    <property type="match status" value="1"/>
</dbReference>
<evidence type="ECO:0000259" key="4">
    <source>
        <dbReference type="PROSITE" id="PS50175"/>
    </source>
</evidence>
<dbReference type="PROSITE" id="PS50175">
    <property type="entry name" value="ASP_PROT_RETROV"/>
    <property type="match status" value="1"/>
</dbReference>
<protein>
    <submittedName>
        <fullName evidence="6">Aspartyl protease</fullName>
    </submittedName>
</protein>
<evidence type="ECO:0000256" key="1">
    <source>
        <dbReference type="ARBA" id="ARBA00022801"/>
    </source>
</evidence>
<dbReference type="Proteomes" id="UP000436801">
    <property type="component" value="Unassembled WGS sequence"/>
</dbReference>
<dbReference type="GO" id="GO:0004190">
    <property type="term" value="F:aspartic-type endopeptidase activity"/>
    <property type="evidence" value="ECO:0007669"/>
    <property type="project" value="InterPro"/>
</dbReference>
<keyword evidence="7" id="KW-1185">Reference proteome</keyword>